<keyword evidence="2" id="KW-0560">Oxidoreductase</keyword>
<dbReference type="KEGG" id="pchm:VFPPC_10363"/>
<dbReference type="Proteomes" id="UP000078397">
    <property type="component" value="Unassembled WGS sequence"/>
</dbReference>
<dbReference type="Pfam" id="PF08240">
    <property type="entry name" value="ADH_N"/>
    <property type="match status" value="1"/>
</dbReference>
<protein>
    <submittedName>
        <fullName evidence="4">Zinc-binding oxidoreductase ToxD</fullName>
    </submittedName>
</protein>
<comment type="caution">
    <text evidence="4">The sequence shown here is derived from an EMBL/GenBank/DDBJ whole genome shotgun (WGS) entry which is preliminary data.</text>
</comment>
<dbReference type="GeneID" id="28852740"/>
<keyword evidence="5" id="KW-1185">Reference proteome</keyword>
<gene>
    <name evidence="4" type="ORF">VFPPC_10363</name>
</gene>
<name>A0A179EZQ8_METCM</name>
<dbReference type="SUPFAM" id="SSF50129">
    <property type="entry name" value="GroES-like"/>
    <property type="match status" value="1"/>
</dbReference>
<dbReference type="SUPFAM" id="SSF51735">
    <property type="entry name" value="NAD(P)-binding Rossmann-fold domains"/>
    <property type="match status" value="1"/>
</dbReference>
<evidence type="ECO:0000313" key="5">
    <source>
        <dbReference type="Proteomes" id="UP000078397"/>
    </source>
</evidence>
<comment type="similarity">
    <text evidence="1">Belongs to the zinc-containing alcohol dehydrogenase family.</text>
</comment>
<evidence type="ECO:0000259" key="3">
    <source>
        <dbReference type="SMART" id="SM00829"/>
    </source>
</evidence>
<dbReference type="PANTHER" id="PTHR45348">
    <property type="entry name" value="HYPOTHETICAL OXIDOREDUCTASE (EUROFUNG)"/>
    <property type="match status" value="1"/>
</dbReference>
<dbReference type="EMBL" id="LSBJ02000010">
    <property type="protein sequence ID" value="OAQ58648.1"/>
    <property type="molecule type" value="Genomic_DNA"/>
</dbReference>
<dbReference type="InterPro" id="IPR020843">
    <property type="entry name" value="ER"/>
</dbReference>
<accession>A0A179EZQ8</accession>
<reference evidence="4 5" key="1">
    <citation type="journal article" date="2016" name="PLoS Pathog.">
        <title>Biosynthesis of antibiotic leucinostatins in bio-control fungus Purpureocillium lilacinum and their inhibition on phytophthora revealed by genome mining.</title>
        <authorList>
            <person name="Wang G."/>
            <person name="Liu Z."/>
            <person name="Lin R."/>
            <person name="Li E."/>
            <person name="Mao Z."/>
            <person name="Ling J."/>
            <person name="Yang Y."/>
            <person name="Yin W.B."/>
            <person name="Xie B."/>
        </authorList>
    </citation>
    <scope>NUCLEOTIDE SEQUENCE [LARGE SCALE GENOMIC DNA]</scope>
    <source>
        <strain evidence="4">170</strain>
    </source>
</reference>
<dbReference type="InterPro" id="IPR013149">
    <property type="entry name" value="ADH-like_C"/>
</dbReference>
<dbReference type="Gene3D" id="3.40.50.720">
    <property type="entry name" value="NAD(P)-binding Rossmann-like Domain"/>
    <property type="match status" value="1"/>
</dbReference>
<dbReference type="SMART" id="SM00829">
    <property type="entry name" value="PKS_ER"/>
    <property type="match status" value="1"/>
</dbReference>
<dbReference type="InterPro" id="IPR047122">
    <property type="entry name" value="Trans-enoyl_RdTase-like"/>
</dbReference>
<evidence type="ECO:0000313" key="4">
    <source>
        <dbReference type="EMBL" id="OAQ58648.1"/>
    </source>
</evidence>
<dbReference type="OrthoDB" id="48317at2759"/>
<dbReference type="STRING" id="1380566.A0A179EZQ8"/>
<evidence type="ECO:0000256" key="1">
    <source>
        <dbReference type="ARBA" id="ARBA00008072"/>
    </source>
</evidence>
<proteinExistence type="inferred from homology"/>
<dbReference type="GO" id="GO:0016651">
    <property type="term" value="F:oxidoreductase activity, acting on NAD(P)H"/>
    <property type="evidence" value="ECO:0007669"/>
    <property type="project" value="InterPro"/>
</dbReference>
<organism evidence="4 5">
    <name type="scientific">Pochonia chlamydosporia 170</name>
    <dbReference type="NCBI Taxonomy" id="1380566"/>
    <lineage>
        <taxon>Eukaryota</taxon>
        <taxon>Fungi</taxon>
        <taxon>Dikarya</taxon>
        <taxon>Ascomycota</taxon>
        <taxon>Pezizomycotina</taxon>
        <taxon>Sordariomycetes</taxon>
        <taxon>Hypocreomycetidae</taxon>
        <taxon>Hypocreales</taxon>
        <taxon>Clavicipitaceae</taxon>
        <taxon>Pochonia</taxon>
    </lineage>
</organism>
<dbReference type="CDD" id="cd08249">
    <property type="entry name" value="enoyl_reductase_like"/>
    <property type="match status" value="1"/>
</dbReference>
<sequence>MALPATQKAIVIQGPGVSELVTDRPIPRLRDDYILVKTVAVGLNPTDWKHVDYLVKDAGPLVGCDYAGIVEAVGPAVTKPFKKGDRVCGVAHGSNAVQPEDGTFAEYIVAKGDLQIKIPDNMSFEEAATLGVSVSTVGQSLYQSLGLALPSQPSKDATPVLIYGGSTATGILAIQYAKLSGYKVLTTCSPHNNELVKSLGADVAFNYNDPDCAAQIRKYTDDKLTVAFDTISLPDSAKICEEALASSSPAGATLKYHSLLPVKISREDVKATHSLAYTAIGEAFKFGPQAMPAKEEDFHYAVKFWDLSRELFNSGKLKVSPIQVGQGLEGVLDGLQALKANKVSGKKLVYKI</sequence>
<dbReference type="InterPro" id="IPR011032">
    <property type="entry name" value="GroES-like_sf"/>
</dbReference>
<dbReference type="InterPro" id="IPR013154">
    <property type="entry name" value="ADH-like_N"/>
</dbReference>
<dbReference type="InterPro" id="IPR036291">
    <property type="entry name" value="NAD(P)-bd_dom_sf"/>
</dbReference>
<dbReference type="Pfam" id="PF00107">
    <property type="entry name" value="ADH_zinc_N"/>
    <property type="match status" value="1"/>
</dbReference>
<feature type="domain" description="Enoyl reductase (ER)" evidence="3">
    <location>
        <begin position="16"/>
        <end position="349"/>
    </location>
</feature>
<evidence type="ECO:0000256" key="2">
    <source>
        <dbReference type="ARBA" id="ARBA00023002"/>
    </source>
</evidence>
<dbReference type="Gene3D" id="3.90.180.10">
    <property type="entry name" value="Medium-chain alcohol dehydrogenases, catalytic domain"/>
    <property type="match status" value="1"/>
</dbReference>
<dbReference type="PANTHER" id="PTHR45348:SF2">
    <property type="entry name" value="ZINC-TYPE ALCOHOL DEHYDROGENASE-LIKE PROTEIN C2E1P3.01"/>
    <property type="match status" value="1"/>
</dbReference>
<dbReference type="AlphaFoldDB" id="A0A179EZQ8"/>
<dbReference type="RefSeq" id="XP_018136775.1">
    <property type="nucleotide sequence ID" value="XM_018288746.1"/>
</dbReference>